<evidence type="ECO:0000313" key="2">
    <source>
        <dbReference type="Proteomes" id="UP001179121"/>
    </source>
</evidence>
<proteinExistence type="predicted"/>
<keyword evidence="2" id="KW-1185">Reference proteome</keyword>
<dbReference type="AlphaFoldDB" id="A0AA86T4Y8"/>
<dbReference type="PANTHER" id="PTHR38471:SF2">
    <property type="entry name" value="FOUR HELIX BUNDLE PROTEIN"/>
    <property type="match status" value="1"/>
</dbReference>
<dbReference type="Proteomes" id="UP001179121">
    <property type="component" value="Chromosome"/>
</dbReference>
<dbReference type="SUPFAM" id="SSF158446">
    <property type="entry name" value="IVS-encoded protein-like"/>
    <property type="match status" value="1"/>
</dbReference>
<dbReference type="Pfam" id="PF05635">
    <property type="entry name" value="23S_rRNA_IVP"/>
    <property type="match status" value="1"/>
</dbReference>
<name>A0AA86T4Y8_9BACT</name>
<dbReference type="CDD" id="cd16377">
    <property type="entry name" value="23S_rRNA_IVP_like"/>
    <property type="match status" value="1"/>
</dbReference>
<dbReference type="NCBIfam" id="TIGR02436">
    <property type="entry name" value="four helix bundle protein"/>
    <property type="match status" value="1"/>
</dbReference>
<dbReference type="InterPro" id="IPR012657">
    <property type="entry name" value="23S_rRNA-intervening_sequence"/>
</dbReference>
<dbReference type="EMBL" id="OX365700">
    <property type="protein sequence ID" value="CAI4030442.1"/>
    <property type="molecule type" value="Genomic_DNA"/>
</dbReference>
<dbReference type="Gene3D" id="1.20.1440.60">
    <property type="entry name" value="23S rRNA-intervening sequence"/>
    <property type="match status" value="1"/>
</dbReference>
<protein>
    <submittedName>
        <fullName evidence="1">Four helix bundle protein</fullName>
    </submittedName>
</protein>
<dbReference type="PANTHER" id="PTHR38471">
    <property type="entry name" value="FOUR HELIX BUNDLE PROTEIN"/>
    <property type="match status" value="1"/>
</dbReference>
<sequence length="141" mass="16128">MKAITSFEDLDVWIVGRDIRRELYNLAARLPKQEQYVIAQQIRAASISLTSNIAEGYGRFHYKENVQFCRIARGSAYELLDHLITCKDLGYLDDQGHDTLRSKLLRFIQLVNGYIRSIGKSARTDDVKPPLASLPRLTNDD</sequence>
<evidence type="ECO:0000313" key="1">
    <source>
        <dbReference type="EMBL" id="CAI4030442.1"/>
    </source>
</evidence>
<gene>
    <name evidence="1" type="ORF">DNFV4_00870</name>
</gene>
<dbReference type="KEGG" id="nti:DNFV4_00870"/>
<accession>A0AA86T4Y8</accession>
<organism evidence="1 2">
    <name type="scientific">Nitrospira tepida</name>
    <dbReference type="NCBI Taxonomy" id="2973512"/>
    <lineage>
        <taxon>Bacteria</taxon>
        <taxon>Pseudomonadati</taxon>
        <taxon>Nitrospirota</taxon>
        <taxon>Nitrospiria</taxon>
        <taxon>Nitrospirales</taxon>
        <taxon>Nitrospiraceae</taxon>
        <taxon>Nitrospira</taxon>
    </lineage>
</organism>
<dbReference type="InterPro" id="IPR036583">
    <property type="entry name" value="23S_rRNA_IVS_sf"/>
</dbReference>
<reference evidence="1" key="1">
    <citation type="submission" date="2022-10" db="EMBL/GenBank/DDBJ databases">
        <authorList>
            <person name="Koch H."/>
        </authorList>
    </citation>
    <scope>NUCLEOTIDE SEQUENCE</scope>
    <source>
        <strain evidence="1">DNF</strain>
    </source>
</reference>